<dbReference type="GO" id="GO:0005739">
    <property type="term" value="C:mitochondrion"/>
    <property type="evidence" value="ECO:0007669"/>
    <property type="project" value="TreeGrafter"/>
</dbReference>
<keyword evidence="4" id="KW-0520">NAD</keyword>
<evidence type="ECO:0000256" key="1">
    <source>
        <dbReference type="ARBA" id="ARBA00009986"/>
    </source>
</evidence>
<dbReference type="PANTHER" id="PTHR43866:SF3">
    <property type="entry name" value="METHYLMALONATE-SEMIALDEHYDE DEHYDROGENASE [ACYLATING], MITOCHONDRIAL"/>
    <property type="match status" value="1"/>
</dbReference>
<proteinExistence type="inferred from homology"/>
<comment type="caution">
    <text evidence="6">The sequence shown here is derived from an EMBL/GenBank/DDBJ whole genome shotgun (WGS) entry which is preliminary data.</text>
</comment>
<dbReference type="InterPro" id="IPR016162">
    <property type="entry name" value="Ald_DH_N"/>
</dbReference>
<dbReference type="Pfam" id="PF00171">
    <property type="entry name" value="Aldedh"/>
    <property type="match status" value="1"/>
</dbReference>
<name>A0AAD3SL11_NEPGR</name>
<sequence>MLQFSLHRAKSTQFLRFQIYALRSTSWYSTATEPSSQHRKPRRVPILIGGRFIESQSSQSIDVINPATQEVVSQLPLTTNEEFKAAVSAAKHAFALWRSTPITTRQRIMLKLQELIRRDMDKLAMNITTEQGKTLKDAQGDVFRGLEVVEHACGMATLQMGEFVSNVSSGIDSYSIREPLGVCAGICPFNFPAMIPLWMFPIAVTCGNTFILKPSEKDPGASVMLAELAMEAGLPDGVLNIVHGTHDVVNAICDDDDIRAISFVGSNTAGMHIYARASVKGKRVQSNMGAKNHAIVMPDANMDATINALVAAGFGAAGQRCMALSTVVFVGQSKIWENKLVERANSLKVNAGTEPDADLGPVISKQAKDRICGLIQNGVEAGARPLIDGRNTVVPRYEHGNFIGPTILSDVTTDMECYKEEIFGPVLLCMQADSLEEAINIVNRNKYGNGASIFTSSGAAARKFQTDIEAGQVGINVPIPVPLPFFSFTGSKASFAGDLNFYGKAGVQFYTQIKTVTQQWKDLPSGVSLAMPTSQKA</sequence>
<accession>A0AAD3SL11</accession>
<evidence type="ECO:0000256" key="3">
    <source>
        <dbReference type="ARBA" id="ARBA00023002"/>
    </source>
</evidence>
<comment type="similarity">
    <text evidence="1">Belongs to the aldehyde dehydrogenase family.</text>
</comment>
<evidence type="ECO:0000313" key="6">
    <source>
        <dbReference type="EMBL" id="GMH13565.1"/>
    </source>
</evidence>
<feature type="domain" description="Aldehyde dehydrogenase" evidence="5">
    <location>
        <begin position="52"/>
        <end position="516"/>
    </location>
</feature>
<dbReference type="PROSITE" id="PS00070">
    <property type="entry name" value="ALDEHYDE_DEHYDR_CYS"/>
    <property type="match status" value="1"/>
</dbReference>
<evidence type="ECO:0000256" key="2">
    <source>
        <dbReference type="ARBA" id="ARBA00013048"/>
    </source>
</evidence>
<dbReference type="InterPro" id="IPR016161">
    <property type="entry name" value="Ald_DH/histidinol_DH"/>
</dbReference>
<organism evidence="6 7">
    <name type="scientific">Nepenthes gracilis</name>
    <name type="common">Slender pitcher plant</name>
    <dbReference type="NCBI Taxonomy" id="150966"/>
    <lineage>
        <taxon>Eukaryota</taxon>
        <taxon>Viridiplantae</taxon>
        <taxon>Streptophyta</taxon>
        <taxon>Embryophyta</taxon>
        <taxon>Tracheophyta</taxon>
        <taxon>Spermatophyta</taxon>
        <taxon>Magnoliopsida</taxon>
        <taxon>eudicotyledons</taxon>
        <taxon>Gunneridae</taxon>
        <taxon>Pentapetalae</taxon>
        <taxon>Caryophyllales</taxon>
        <taxon>Nepenthaceae</taxon>
        <taxon>Nepenthes</taxon>
    </lineage>
</organism>
<evidence type="ECO:0000256" key="4">
    <source>
        <dbReference type="ARBA" id="ARBA00023027"/>
    </source>
</evidence>
<dbReference type="PANTHER" id="PTHR43866">
    <property type="entry name" value="MALONATE-SEMIALDEHYDE DEHYDROGENASE"/>
    <property type="match status" value="1"/>
</dbReference>
<dbReference type="GO" id="GO:0006210">
    <property type="term" value="P:thymine catabolic process"/>
    <property type="evidence" value="ECO:0007669"/>
    <property type="project" value="TreeGrafter"/>
</dbReference>
<dbReference type="CDD" id="cd07085">
    <property type="entry name" value="ALDH_F6_MMSDH"/>
    <property type="match status" value="1"/>
</dbReference>
<keyword evidence="3" id="KW-0560">Oxidoreductase</keyword>
<dbReference type="EMBL" id="BSYO01000013">
    <property type="protein sequence ID" value="GMH13565.1"/>
    <property type="molecule type" value="Genomic_DNA"/>
</dbReference>
<dbReference type="InterPro" id="IPR015590">
    <property type="entry name" value="Aldehyde_DH_dom"/>
</dbReference>
<dbReference type="Gene3D" id="3.40.605.10">
    <property type="entry name" value="Aldehyde Dehydrogenase, Chain A, domain 1"/>
    <property type="match status" value="1"/>
</dbReference>
<dbReference type="EC" id="1.2.1.27" evidence="2"/>
<dbReference type="Proteomes" id="UP001279734">
    <property type="component" value="Unassembled WGS sequence"/>
</dbReference>
<dbReference type="GO" id="GO:0004491">
    <property type="term" value="F:methylmalonate-semialdehyde dehydrogenase (acylating, NAD) activity"/>
    <property type="evidence" value="ECO:0007669"/>
    <property type="project" value="UniProtKB-EC"/>
</dbReference>
<dbReference type="Gene3D" id="3.40.309.10">
    <property type="entry name" value="Aldehyde Dehydrogenase, Chain A, domain 2"/>
    <property type="match status" value="1"/>
</dbReference>
<dbReference type="InterPro" id="IPR010061">
    <property type="entry name" value="MeMal-semiAld_DH"/>
</dbReference>
<evidence type="ECO:0000259" key="5">
    <source>
        <dbReference type="Pfam" id="PF00171"/>
    </source>
</evidence>
<dbReference type="GO" id="GO:0006574">
    <property type="term" value="P:L-valine catabolic process"/>
    <property type="evidence" value="ECO:0007669"/>
    <property type="project" value="TreeGrafter"/>
</dbReference>
<dbReference type="FunFam" id="3.40.309.10:FF:000002">
    <property type="entry name" value="Methylmalonate-semialdehyde dehydrogenase (Acylating)"/>
    <property type="match status" value="1"/>
</dbReference>
<reference evidence="6" key="1">
    <citation type="submission" date="2023-05" db="EMBL/GenBank/DDBJ databases">
        <title>Nepenthes gracilis genome sequencing.</title>
        <authorList>
            <person name="Fukushima K."/>
        </authorList>
    </citation>
    <scope>NUCLEOTIDE SEQUENCE</scope>
    <source>
        <strain evidence="6">SING2019-196</strain>
    </source>
</reference>
<dbReference type="AlphaFoldDB" id="A0AAD3SL11"/>
<dbReference type="InterPro" id="IPR016160">
    <property type="entry name" value="Ald_DH_CS_CYS"/>
</dbReference>
<dbReference type="NCBIfam" id="TIGR01722">
    <property type="entry name" value="MMSDH"/>
    <property type="match status" value="1"/>
</dbReference>
<evidence type="ECO:0000313" key="7">
    <source>
        <dbReference type="Proteomes" id="UP001279734"/>
    </source>
</evidence>
<dbReference type="SUPFAM" id="SSF53720">
    <property type="entry name" value="ALDH-like"/>
    <property type="match status" value="1"/>
</dbReference>
<dbReference type="InterPro" id="IPR016163">
    <property type="entry name" value="Ald_DH_C"/>
</dbReference>
<dbReference type="FunFam" id="3.40.605.10:FF:000003">
    <property type="entry name" value="Methylmalonate-semialdehyde dehydrogenase [acylating]"/>
    <property type="match status" value="1"/>
</dbReference>
<gene>
    <name evidence="6" type="ORF">Nepgr_015406</name>
</gene>
<keyword evidence="7" id="KW-1185">Reference proteome</keyword>
<protein>
    <recommendedName>
        <fullName evidence="2">methylmalonate-semialdehyde dehydrogenase (CoA acylating)</fullName>
        <ecNumber evidence="2">1.2.1.27</ecNumber>
    </recommendedName>
</protein>